<reference evidence="2 3" key="1">
    <citation type="submission" date="2016-12" db="EMBL/GenBank/DDBJ databases">
        <authorList>
            <person name="Song W.-J."/>
            <person name="Kurnit D.M."/>
        </authorList>
    </citation>
    <scope>NUCLEOTIDE SEQUENCE [LARGE SCALE GENOMIC DNA]</scope>
    <source>
        <strain evidence="2 3">DSM 12503</strain>
    </source>
</reference>
<dbReference type="AlphaFoldDB" id="A0A1M7YH45"/>
<dbReference type="Proteomes" id="UP000184612">
    <property type="component" value="Unassembled WGS sequence"/>
</dbReference>
<name>A0A1M7YH45_9FIRM</name>
<keyword evidence="3" id="KW-1185">Reference proteome</keyword>
<evidence type="ECO:0000313" key="2">
    <source>
        <dbReference type="EMBL" id="SHO51838.1"/>
    </source>
</evidence>
<feature type="compositionally biased region" description="Polar residues" evidence="1">
    <location>
        <begin position="1"/>
        <end position="21"/>
    </location>
</feature>
<organism evidence="2 3">
    <name type="scientific">Anaerocolumna xylanovorans DSM 12503</name>
    <dbReference type="NCBI Taxonomy" id="1121345"/>
    <lineage>
        <taxon>Bacteria</taxon>
        <taxon>Bacillati</taxon>
        <taxon>Bacillota</taxon>
        <taxon>Clostridia</taxon>
        <taxon>Lachnospirales</taxon>
        <taxon>Lachnospiraceae</taxon>
        <taxon>Anaerocolumna</taxon>
    </lineage>
</organism>
<protein>
    <submittedName>
        <fullName evidence="2">Uncharacterized protein</fullName>
    </submittedName>
</protein>
<sequence length="83" mass="8871">MALATSRKTSSYKAPVSTASTAYKEPTSITSTVSSSRPSGSSTPGTNPPNKVDTTLKEDKASNKVLDVFQTKSLQHLVCYLFK</sequence>
<dbReference type="EMBL" id="FRFD01000010">
    <property type="protein sequence ID" value="SHO51838.1"/>
    <property type="molecule type" value="Genomic_DNA"/>
</dbReference>
<evidence type="ECO:0000256" key="1">
    <source>
        <dbReference type="SAM" id="MobiDB-lite"/>
    </source>
</evidence>
<gene>
    <name evidence="2" type="ORF">SAMN02745217_03364</name>
</gene>
<proteinExistence type="predicted"/>
<feature type="compositionally biased region" description="Low complexity" evidence="1">
    <location>
        <begin position="26"/>
        <end position="49"/>
    </location>
</feature>
<accession>A0A1M7YH45</accession>
<feature type="region of interest" description="Disordered" evidence="1">
    <location>
        <begin position="1"/>
        <end position="58"/>
    </location>
</feature>
<evidence type="ECO:0000313" key="3">
    <source>
        <dbReference type="Proteomes" id="UP000184612"/>
    </source>
</evidence>
<dbReference type="RefSeq" id="WP_073590021.1">
    <property type="nucleotide sequence ID" value="NZ_FRFD01000010.1"/>
</dbReference>